<dbReference type="SMART" id="SM00320">
    <property type="entry name" value="WD40"/>
    <property type="match status" value="2"/>
</dbReference>
<dbReference type="InterPro" id="IPR015943">
    <property type="entry name" value="WD40/YVTN_repeat-like_dom_sf"/>
</dbReference>
<dbReference type="PANTHER" id="PTHR13720:SF33">
    <property type="entry name" value="HELP DOMAIN-CONTAINING PROTEIN"/>
    <property type="match status" value="1"/>
</dbReference>
<evidence type="ECO:0000313" key="4">
    <source>
        <dbReference type="EMBL" id="GFH33025.1"/>
    </source>
</evidence>
<comment type="caution">
    <text evidence="4">The sequence shown here is derived from an EMBL/GenBank/DDBJ whole genome shotgun (WGS) entry which is preliminary data.</text>
</comment>
<dbReference type="Proteomes" id="UP000485058">
    <property type="component" value="Unassembled WGS sequence"/>
</dbReference>
<feature type="non-terminal residue" evidence="4">
    <location>
        <position position="159"/>
    </location>
</feature>
<dbReference type="EMBL" id="BLLF01007604">
    <property type="protein sequence ID" value="GFH33025.1"/>
    <property type="molecule type" value="Genomic_DNA"/>
</dbReference>
<keyword evidence="1" id="KW-0853">WD repeat</keyword>
<sequence>WLQILYFDPRSGRQVGGCQRDTRWATWSCVLGFPVMGIWPPDSDGSDINSADRSPSGRYLLTADDLGKVNLFNFPCVVKHAPALRYGGHSSHVMCVRWAADESFAVSVGGRDRCVFQWRLVPSSTPPSTFFGHQPLAPVGADGIVFRVPEALPAAEVSN</sequence>
<dbReference type="AlphaFoldDB" id="A0A6A0AKL2"/>
<name>A0A6A0AKL2_HAELA</name>
<dbReference type="InterPro" id="IPR036322">
    <property type="entry name" value="WD40_repeat_dom_sf"/>
</dbReference>
<organism evidence="4 5">
    <name type="scientific">Haematococcus lacustris</name>
    <name type="common">Green alga</name>
    <name type="synonym">Haematococcus pluvialis</name>
    <dbReference type="NCBI Taxonomy" id="44745"/>
    <lineage>
        <taxon>Eukaryota</taxon>
        <taxon>Viridiplantae</taxon>
        <taxon>Chlorophyta</taxon>
        <taxon>core chlorophytes</taxon>
        <taxon>Chlorophyceae</taxon>
        <taxon>CS clade</taxon>
        <taxon>Chlamydomonadales</taxon>
        <taxon>Haematococcaceae</taxon>
        <taxon>Haematococcus</taxon>
    </lineage>
</organism>
<evidence type="ECO:0000259" key="3">
    <source>
        <dbReference type="Pfam" id="PF23414"/>
    </source>
</evidence>
<keyword evidence="2" id="KW-0677">Repeat</keyword>
<dbReference type="InterPro" id="IPR055442">
    <property type="entry name" value="Beta-prop_EML-like_2nd"/>
</dbReference>
<dbReference type="SUPFAM" id="SSF50978">
    <property type="entry name" value="WD40 repeat-like"/>
    <property type="match status" value="1"/>
</dbReference>
<dbReference type="Pfam" id="PF23414">
    <property type="entry name" value="Beta-prop_EML_2"/>
    <property type="match status" value="1"/>
</dbReference>
<dbReference type="GO" id="GO:0008017">
    <property type="term" value="F:microtubule binding"/>
    <property type="evidence" value="ECO:0007669"/>
    <property type="project" value="TreeGrafter"/>
</dbReference>
<dbReference type="InterPro" id="IPR050630">
    <property type="entry name" value="WD_repeat_EMAP"/>
</dbReference>
<gene>
    <name evidence="4" type="ORF">HaLaN_32336</name>
</gene>
<dbReference type="InterPro" id="IPR001680">
    <property type="entry name" value="WD40_rpt"/>
</dbReference>
<protein>
    <submittedName>
        <fullName evidence="4">WD_REPEATS_REGION domain-containing protein</fullName>
    </submittedName>
</protein>
<reference evidence="4 5" key="1">
    <citation type="submission" date="2020-02" db="EMBL/GenBank/DDBJ databases">
        <title>Draft genome sequence of Haematococcus lacustris strain NIES-144.</title>
        <authorList>
            <person name="Morimoto D."/>
            <person name="Nakagawa S."/>
            <person name="Yoshida T."/>
            <person name="Sawayama S."/>
        </authorList>
    </citation>
    <scope>NUCLEOTIDE SEQUENCE [LARGE SCALE GENOMIC DNA]</scope>
    <source>
        <strain evidence="4 5">NIES-144</strain>
    </source>
</reference>
<feature type="domain" description="EML-like second beta-propeller" evidence="3">
    <location>
        <begin position="3"/>
        <end position="120"/>
    </location>
</feature>
<keyword evidence="5" id="KW-1185">Reference proteome</keyword>
<dbReference type="Gene3D" id="2.130.10.10">
    <property type="entry name" value="YVTN repeat-like/Quinoprotein amine dehydrogenase"/>
    <property type="match status" value="1"/>
</dbReference>
<feature type="non-terminal residue" evidence="4">
    <location>
        <position position="1"/>
    </location>
</feature>
<accession>A0A6A0AKL2</accession>
<evidence type="ECO:0000256" key="2">
    <source>
        <dbReference type="ARBA" id="ARBA00022737"/>
    </source>
</evidence>
<evidence type="ECO:0000313" key="5">
    <source>
        <dbReference type="Proteomes" id="UP000485058"/>
    </source>
</evidence>
<dbReference type="PANTHER" id="PTHR13720">
    <property type="entry name" value="WD-40 REPEAT PROTEIN"/>
    <property type="match status" value="1"/>
</dbReference>
<proteinExistence type="predicted"/>
<evidence type="ECO:0000256" key="1">
    <source>
        <dbReference type="ARBA" id="ARBA00022574"/>
    </source>
</evidence>